<evidence type="ECO:0000256" key="1">
    <source>
        <dbReference type="ARBA" id="ARBA00001031"/>
    </source>
</evidence>
<dbReference type="FunFam" id="3.40.50.10490:FF:000002">
    <property type="entry name" value="Glutamine--fructose-6-phosphate aminotransferase [isomerizing]"/>
    <property type="match status" value="1"/>
</dbReference>
<dbReference type="NCBIfam" id="TIGR01135">
    <property type="entry name" value="glmS"/>
    <property type="match status" value="1"/>
</dbReference>
<dbReference type="InterPro" id="IPR046348">
    <property type="entry name" value="SIS_dom_sf"/>
</dbReference>
<dbReference type="GO" id="GO:0046349">
    <property type="term" value="P:amino sugar biosynthetic process"/>
    <property type="evidence" value="ECO:0007669"/>
    <property type="project" value="UniProtKB-ARBA"/>
</dbReference>
<dbReference type="Gene3D" id="3.40.50.10490">
    <property type="entry name" value="Glucose-6-phosphate isomerase like protein, domain 1"/>
    <property type="match status" value="2"/>
</dbReference>
<protein>
    <recommendedName>
        <fullName evidence="2">glutamine--fructose-6-phosphate transaminase (isomerizing)</fullName>
        <ecNumber evidence="2">2.6.1.16</ecNumber>
    </recommendedName>
</protein>
<reference evidence="10 11" key="1">
    <citation type="journal article" date="2024" name="Nat. Commun.">
        <title>Phylogenomics reveals the evolutionary origins of lichenization in chlorophyte algae.</title>
        <authorList>
            <person name="Puginier C."/>
            <person name="Libourel C."/>
            <person name="Otte J."/>
            <person name="Skaloud P."/>
            <person name="Haon M."/>
            <person name="Grisel S."/>
            <person name="Petersen M."/>
            <person name="Berrin J.G."/>
            <person name="Delaux P.M."/>
            <person name="Dal Grande F."/>
            <person name="Keller J."/>
        </authorList>
    </citation>
    <scope>NUCLEOTIDE SEQUENCE [LARGE SCALE GENOMIC DNA]</scope>
    <source>
        <strain evidence="10 11">SAG 2145</strain>
    </source>
</reference>
<dbReference type="Pfam" id="PF13522">
    <property type="entry name" value="GATase_6"/>
    <property type="match status" value="1"/>
</dbReference>
<accession>A0AAW1SAD0</accession>
<feature type="region of interest" description="Disordered" evidence="7">
    <location>
        <begin position="46"/>
        <end position="81"/>
    </location>
</feature>
<feature type="domain" description="SIS" evidence="9">
    <location>
        <begin position="562"/>
        <end position="706"/>
    </location>
</feature>
<evidence type="ECO:0000259" key="8">
    <source>
        <dbReference type="PROSITE" id="PS51278"/>
    </source>
</evidence>
<comment type="caution">
    <text evidence="10">The sequence shown here is derived from an EMBL/GenBank/DDBJ whole genome shotgun (WGS) entry which is preliminary data.</text>
</comment>
<dbReference type="InterPro" id="IPR035490">
    <property type="entry name" value="GlmS/FrlB_SIS"/>
</dbReference>
<dbReference type="CDD" id="cd05009">
    <property type="entry name" value="SIS_GlmS_GlmD_2"/>
    <property type="match status" value="1"/>
</dbReference>
<dbReference type="GO" id="GO:0097367">
    <property type="term" value="F:carbohydrate derivative binding"/>
    <property type="evidence" value="ECO:0007669"/>
    <property type="project" value="InterPro"/>
</dbReference>
<dbReference type="Proteomes" id="UP001438707">
    <property type="component" value="Unassembled WGS sequence"/>
</dbReference>
<dbReference type="GO" id="GO:0004360">
    <property type="term" value="F:glutamine-fructose-6-phosphate transaminase (isomerizing) activity"/>
    <property type="evidence" value="ECO:0007669"/>
    <property type="project" value="UniProtKB-EC"/>
</dbReference>
<keyword evidence="4" id="KW-0808">Transferase</keyword>
<name>A0AAW1SAD0_9CHLO</name>
<proteinExistence type="predicted"/>
<dbReference type="PROSITE" id="PS51464">
    <property type="entry name" value="SIS"/>
    <property type="match status" value="2"/>
</dbReference>
<dbReference type="EC" id="2.6.1.16" evidence="2"/>
<evidence type="ECO:0000256" key="2">
    <source>
        <dbReference type="ARBA" id="ARBA00012916"/>
    </source>
</evidence>
<dbReference type="InterPro" id="IPR035466">
    <property type="entry name" value="GlmS/AgaS_SIS"/>
</dbReference>
<dbReference type="PANTHER" id="PTHR10937">
    <property type="entry name" value="GLUCOSAMINE--FRUCTOSE-6-PHOSPHATE AMINOTRANSFERASE, ISOMERIZING"/>
    <property type="match status" value="1"/>
</dbReference>
<keyword evidence="3" id="KW-0032">Aminotransferase</keyword>
<evidence type="ECO:0000259" key="9">
    <source>
        <dbReference type="PROSITE" id="PS51464"/>
    </source>
</evidence>
<comment type="catalytic activity">
    <reaction evidence="1">
        <text>D-fructose 6-phosphate + L-glutamine = D-glucosamine 6-phosphate + L-glutamate</text>
        <dbReference type="Rhea" id="RHEA:13237"/>
        <dbReference type="ChEBI" id="CHEBI:29985"/>
        <dbReference type="ChEBI" id="CHEBI:58359"/>
        <dbReference type="ChEBI" id="CHEBI:58725"/>
        <dbReference type="ChEBI" id="CHEBI:61527"/>
        <dbReference type="EC" id="2.6.1.16"/>
    </reaction>
</comment>
<gene>
    <name evidence="10" type="ORF">WJX74_004977</name>
</gene>
<keyword evidence="6" id="KW-0315">Glutamine amidotransferase</keyword>
<dbReference type="GO" id="GO:0006002">
    <property type="term" value="P:fructose 6-phosphate metabolic process"/>
    <property type="evidence" value="ECO:0007669"/>
    <property type="project" value="TreeGrafter"/>
</dbReference>
<dbReference type="InterPro" id="IPR017932">
    <property type="entry name" value="GATase_2_dom"/>
</dbReference>
<dbReference type="GO" id="GO:0006047">
    <property type="term" value="P:UDP-N-acetylglucosamine metabolic process"/>
    <property type="evidence" value="ECO:0007669"/>
    <property type="project" value="TreeGrafter"/>
</dbReference>
<dbReference type="CDD" id="cd00714">
    <property type="entry name" value="GFAT"/>
    <property type="match status" value="1"/>
</dbReference>
<dbReference type="InterPro" id="IPR001347">
    <property type="entry name" value="SIS_dom"/>
</dbReference>
<dbReference type="EMBL" id="JALJOS010000002">
    <property type="protein sequence ID" value="KAK9842967.1"/>
    <property type="molecule type" value="Genomic_DNA"/>
</dbReference>
<evidence type="ECO:0000256" key="3">
    <source>
        <dbReference type="ARBA" id="ARBA00022576"/>
    </source>
</evidence>
<evidence type="ECO:0000313" key="11">
    <source>
        <dbReference type="Proteomes" id="UP001438707"/>
    </source>
</evidence>
<dbReference type="PROSITE" id="PS51278">
    <property type="entry name" value="GATASE_TYPE_2"/>
    <property type="match status" value="1"/>
</dbReference>
<dbReference type="Pfam" id="PF01380">
    <property type="entry name" value="SIS"/>
    <property type="match status" value="2"/>
</dbReference>
<sequence length="721" mass="79183">MCGIFGYYNFKISRNRKDILDFLFTGLKRLEYRGYDSAGIAIDGSPPVAAAGHGPGPQENGHALDPASPRSKRRKTDPVTLDTDTASITCKPLIIKANGKISALVELAYSELSETEQSLETVFDSHAGIAHTRWATHGPPSTRNAHPHVSDASHEFVVVCNGILTNFKALKDFLTKQGEVFTSDTDTEVIPKLCKYVYHQLTMPVSFTELVMEVMKQLEGAYALLFKSSRFPGELVACKRGSPLLLGIRDAPDEALGSRRLGHISDSLHRPAGDAFEAFLASDASAVVEHTKRVIVLEDDDVVHLCAGRYGIFNAGHQDRGSAVPRELQTLEMEVSNIMKGGYEHYMQKEIHEQPESVLQTMRGRVRFQTADKAVDPYTERRIVLGGLSEHLSTIRRGRRIMFVGCGTSYHAAMACRQAVEELTEVPVTLEVASDLMDRHGPIFRDDMCVFMSQSGETADTLQALSYAKKQGALCIGVTNTVGSEIARSTHCGVHLNAGCEIGVASTKAYTSTIIVILMMALALSEDSIRKRPLRDRIINQLSQLPDKIRTVLKLDNDMEKLALQLKDESSLLIFGRGVNYATALEAALKVKEVSVMHSEGILAGEIKHGPLALVDENMPILVIATKDRMYSKMHSVIQQLRARNARLIVVCNQGDADIAALVSPRCTLIEVPPAEDCLQPIVNIVPLQLLSYHLTVLRGFNVDQPRNLAKSVTVTEQHGP</sequence>
<dbReference type="InterPro" id="IPR005855">
    <property type="entry name" value="GFAT"/>
</dbReference>
<dbReference type="Gene3D" id="3.60.20.10">
    <property type="entry name" value="Glutamine Phosphoribosylpyrophosphate, subunit 1, domain 1"/>
    <property type="match status" value="1"/>
</dbReference>
<evidence type="ECO:0000313" key="10">
    <source>
        <dbReference type="EMBL" id="KAK9842967.1"/>
    </source>
</evidence>
<dbReference type="GO" id="GO:0006487">
    <property type="term" value="P:protein N-linked glycosylation"/>
    <property type="evidence" value="ECO:0007669"/>
    <property type="project" value="TreeGrafter"/>
</dbReference>
<dbReference type="NCBIfam" id="NF001484">
    <property type="entry name" value="PRK00331.1"/>
    <property type="match status" value="1"/>
</dbReference>
<feature type="domain" description="SIS" evidence="9">
    <location>
        <begin position="391"/>
        <end position="531"/>
    </location>
</feature>
<evidence type="ECO:0000256" key="4">
    <source>
        <dbReference type="ARBA" id="ARBA00022679"/>
    </source>
</evidence>
<dbReference type="InterPro" id="IPR047084">
    <property type="entry name" value="GFAT_N"/>
</dbReference>
<feature type="domain" description="Glutamine amidotransferase type-2" evidence="8">
    <location>
        <begin position="2"/>
        <end position="308"/>
    </location>
</feature>
<keyword evidence="5" id="KW-0677">Repeat</keyword>
<dbReference type="PANTHER" id="PTHR10937:SF0">
    <property type="entry name" value="GLUTAMINE--FRUCTOSE-6-PHOSPHATE TRANSAMINASE (ISOMERIZING)"/>
    <property type="match status" value="1"/>
</dbReference>
<dbReference type="SUPFAM" id="SSF53697">
    <property type="entry name" value="SIS domain"/>
    <property type="match status" value="1"/>
</dbReference>
<dbReference type="AlphaFoldDB" id="A0AAW1SAD0"/>
<keyword evidence="11" id="KW-1185">Reference proteome</keyword>
<dbReference type="FunFam" id="3.40.50.10490:FF:000001">
    <property type="entry name" value="Glutamine--fructose-6-phosphate aminotransferase [isomerizing]"/>
    <property type="match status" value="1"/>
</dbReference>
<dbReference type="CDD" id="cd05008">
    <property type="entry name" value="SIS_GlmS_GlmD_1"/>
    <property type="match status" value="1"/>
</dbReference>
<dbReference type="SUPFAM" id="SSF56235">
    <property type="entry name" value="N-terminal nucleophile aminohydrolases (Ntn hydrolases)"/>
    <property type="match status" value="1"/>
</dbReference>
<dbReference type="InterPro" id="IPR029055">
    <property type="entry name" value="Ntn_hydrolases_N"/>
</dbReference>
<evidence type="ECO:0000256" key="5">
    <source>
        <dbReference type="ARBA" id="ARBA00022737"/>
    </source>
</evidence>
<organism evidence="10 11">
    <name type="scientific">Apatococcus lobatus</name>
    <dbReference type="NCBI Taxonomy" id="904363"/>
    <lineage>
        <taxon>Eukaryota</taxon>
        <taxon>Viridiplantae</taxon>
        <taxon>Chlorophyta</taxon>
        <taxon>core chlorophytes</taxon>
        <taxon>Trebouxiophyceae</taxon>
        <taxon>Chlorellales</taxon>
        <taxon>Chlorellaceae</taxon>
        <taxon>Apatococcus</taxon>
    </lineage>
</organism>
<evidence type="ECO:0000256" key="6">
    <source>
        <dbReference type="ARBA" id="ARBA00022962"/>
    </source>
</evidence>
<evidence type="ECO:0000256" key="7">
    <source>
        <dbReference type="SAM" id="MobiDB-lite"/>
    </source>
</evidence>